<dbReference type="OrthoDB" id="1395829at2"/>
<evidence type="ECO:0000313" key="4">
    <source>
        <dbReference type="Proteomes" id="UP000176009"/>
    </source>
</evidence>
<dbReference type="Proteomes" id="UP000176009">
    <property type="component" value="Unassembled WGS sequence"/>
</dbReference>
<accession>A0A2N0TX24</accession>
<reference evidence="2 4" key="2">
    <citation type="submission" date="2016-09" db="EMBL/GenBank/DDBJ databases">
        <title>Genome Sequence of Salegentibacter salarius,Isolated from a Marine Solar Saltern of the Yellow Sea in South Korea.</title>
        <authorList>
            <person name="Zheng Q."/>
            <person name="Liu Y."/>
        </authorList>
    </citation>
    <scope>NUCLEOTIDE SEQUENCE [LARGE SCALE GENOMIC DNA]</scope>
    <source>
        <strain evidence="2 4">KCTC 12974</strain>
    </source>
</reference>
<feature type="compositionally biased region" description="Basic residues" evidence="1">
    <location>
        <begin position="446"/>
        <end position="457"/>
    </location>
</feature>
<sequence length="561" mass="64537">MQWNFKTLTPGDDYQGIRDGDIEVFDKTRYQSVVRETIQNSMDARLDENKPVRVNFRYFKLPKDKFPSIAAIEKHLRACKNWKKANEDDRELIRTMCSTIETSCYSCLEIADYNTIGMEVSTSFDSFAHSRNVSTKSSPGSAGSKGMGKAAYFAASYLHTIFVTSKFCETNQTLFQGICRLSSHEDKGELKNYKGYYSDDYKPVLETWKIPPPFQRTEIGTSSFILGLWPETNRQEIMEKELLNNFWLAILEGDLVVEIAGKEFNQLNLYNEVKKVFPDVLEGAHYNTNGNPRPYIESYLSKNCTREDYSDYIPLLGHVKFFLAKNENFQGRISNFRKSKMLIFKDNTKIPKGYCGVFVCEDPEGNEILKKLENATHTEWRPGNWKDGRGRLALKALKEFQDKCIKEFIGEQQGDVITVPGFDKLLNLPGLSKKKGNRENPESKKKTPKPVRIKQKPGNHTPKSFRWIRSRTIKRENSFSYVIDMNSKKDHNKIAFEILVGSDDKSSKETINISAASQGEFSENKIFLNLSKGENEVELVLEDTLKHAIRLKEIKEKYNEN</sequence>
<evidence type="ECO:0000313" key="3">
    <source>
        <dbReference type="EMBL" id="PKD19279.1"/>
    </source>
</evidence>
<protein>
    <submittedName>
        <fullName evidence="3">Uncharacterized protein</fullName>
    </submittedName>
</protein>
<dbReference type="AlphaFoldDB" id="A0A2N0TX24"/>
<feature type="region of interest" description="Disordered" evidence="1">
    <location>
        <begin position="428"/>
        <end position="463"/>
    </location>
</feature>
<gene>
    <name evidence="3" type="ORF">APR40_11265</name>
    <name evidence="2" type="ORF">BHS39_11285</name>
</gene>
<proteinExistence type="predicted"/>
<name>A0A2N0TX24_9FLAO</name>
<dbReference type="EMBL" id="LKTR01000016">
    <property type="protein sequence ID" value="PKD19279.1"/>
    <property type="molecule type" value="Genomic_DNA"/>
</dbReference>
<reference evidence="3 5" key="1">
    <citation type="submission" date="2015-10" db="EMBL/GenBank/DDBJ databases">
        <title>Draft genome sequence of Salegentibacter salinarum KCTC 12975.</title>
        <authorList>
            <person name="Lin W."/>
            <person name="Zheng Q."/>
        </authorList>
    </citation>
    <scope>NUCLEOTIDE SEQUENCE [LARGE SCALE GENOMIC DNA]</scope>
    <source>
        <strain evidence="3 5">KCTC 12974</strain>
    </source>
</reference>
<comment type="caution">
    <text evidence="3">The sequence shown here is derived from an EMBL/GenBank/DDBJ whole genome shotgun (WGS) entry which is preliminary data.</text>
</comment>
<evidence type="ECO:0000313" key="2">
    <source>
        <dbReference type="EMBL" id="OEY72819.1"/>
    </source>
</evidence>
<dbReference type="EMBL" id="MJBR01000013">
    <property type="protein sequence ID" value="OEY72819.1"/>
    <property type="molecule type" value="Genomic_DNA"/>
</dbReference>
<evidence type="ECO:0000256" key="1">
    <source>
        <dbReference type="SAM" id="MobiDB-lite"/>
    </source>
</evidence>
<dbReference type="Proteomes" id="UP000232533">
    <property type="component" value="Unassembled WGS sequence"/>
</dbReference>
<dbReference type="RefSeq" id="WP_070053946.1">
    <property type="nucleotide sequence ID" value="NZ_FVZF01000020.1"/>
</dbReference>
<keyword evidence="4" id="KW-1185">Reference proteome</keyword>
<organism evidence="3 5">
    <name type="scientific">Salegentibacter salarius</name>
    <dbReference type="NCBI Taxonomy" id="435906"/>
    <lineage>
        <taxon>Bacteria</taxon>
        <taxon>Pseudomonadati</taxon>
        <taxon>Bacteroidota</taxon>
        <taxon>Flavobacteriia</taxon>
        <taxon>Flavobacteriales</taxon>
        <taxon>Flavobacteriaceae</taxon>
        <taxon>Salegentibacter</taxon>
    </lineage>
</organism>
<evidence type="ECO:0000313" key="5">
    <source>
        <dbReference type="Proteomes" id="UP000232533"/>
    </source>
</evidence>